<evidence type="ECO:0000313" key="4">
    <source>
        <dbReference type="Proteomes" id="UP000589626"/>
    </source>
</evidence>
<sequence>MSARKSFAGALAAVVAGSALVMTASPASAAYTPDPDDPGFTPVAADLIGAGSDTTQHAMKLIADVWNADASHGFKIASYAATSGGTIPLPGSPEITRPNGSGAGKGTLYNPSNPQIDFARSSDKLSATESNAGLKAIPFALDTVVTAVSNQTPSNAPATLSAAQLVSIYKCESTTWNQVGGASGATIKPYAPQSGSGTAKFFKTTLVAANGGTDFNYGVCVTQDDTVQEHDDTLIKGNANAIVPISKGRAELKGGTVRVVGGFAEKRALYNVVRSAQATDASLQAVFGENGFVCSAAAAALIKQAGFEQLATPAHSGACGTLVDSTSNFTVNQTVATTTGVSATSTTNAVKVVAKVSGSTAPSGSVSFYEGATLVQGAVPLVSGQATLSKSGVPAGAHTYRAVYVPNDSIFLGSEGTTTVTVSDAVAKAKPAISESFPAKVKLKKKAKAATVKGVVTVKGASGKVTVKKGKKTLKSATLKNGKASVKLAKLSKGTHKLTIAYAGDATHLAGKKTFTIKVVKAKAKAKK</sequence>
<accession>A0A7W4VUA9</accession>
<dbReference type="Proteomes" id="UP000589626">
    <property type="component" value="Unassembled WGS sequence"/>
</dbReference>
<dbReference type="Gene3D" id="2.60.40.10">
    <property type="entry name" value="Immunoglobulins"/>
    <property type="match status" value="2"/>
</dbReference>
<dbReference type="InterPro" id="IPR032109">
    <property type="entry name" value="Big_3_5"/>
</dbReference>
<evidence type="ECO:0000259" key="2">
    <source>
        <dbReference type="Pfam" id="PF16640"/>
    </source>
</evidence>
<name>A0A7W4VUA9_9ACTN</name>
<proteinExistence type="predicted"/>
<dbReference type="GO" id="GO:0005975">
    <property type="term" value="P:carbohydrate metabolic process"/>
    <property type="evidence" value="ECO:0007669"/>
    <property type="project" value="UniProtKB-ARBA"/>
</dbReference>
<organism evidence="3 4">
    <name type="scientific">Nocardioides soli</name>
    <dbReference type="NCBI Taxonomy" id="1036020"/>
    <lineage>
        <taxon>Bacteria</taxon>
        <taxon>Bacillati</taxon>
        <taxon>Actinomycetota</taxon>
        <taxon>Actinomycetes</taxon>
        <taxon>Propionibacteriales</taxon>
        <taxon>Nocardioidaceae</taxon>
        <taxon>Nocardioides</taxon>
    </lineage>
</organism>
<dbReference type="InterPro" id="IPR050811">
    <property type="entry name" value="Phosphate_ABC_transporter"/>
</dbReference>
<keyword evidence="4" id="KW-1185">Reference proteome</keyword>
<dbReference type="SUPFAM" id="SSF53850">
    <property type="entry name" value="Periplasmic binding protein-like II"/>
    <property type="match status" value="1"/>
</dbReference>
<keyword evidence="1" id="KW-0732">Signal</keyword>
<protein>
    <recommendedName>
        <fullName evidence="2">Bacterial Ig-like domain-containing protein</fullName>
    </recommendedName>
</protein>
<comment type="caution">
    <text evidence="3">The sequence shown here is derived from an EMBL/GenBank/DDBJ whole genome shotgun (WGS) entry which is preliminary data.</text>
</comment>
<reference evidence="3 4" key="1">
    <citation type="submission" date="2020-08" db="EMBL/GenBank/DDBJ databases">
        <title>Sequencing the genomes of 1000 actinobacteria strains.</title>
        <authorList>
            <person name="Klenk H.-P."/>
        </authorList>
    </citation>
    <scope>NUCLEOTIDE SEQUENCE [LARGE SCALE GENOMIC DNA]</scope>
    <source>
        <strain evidence="3 4">DSM 105498</strain>
    </source>
</reference>
<evidence type="ECO:0000313" key="3">
    <source>
        <dbReference type="EMBL" id="MBB3041920.1"/>
    </source>
</evidence>
<feature type="signal peptide" evidence="1">
    <location>
        <begin position="1"/>
        <end position="29"/>
    </location>
</feature>
<dbReference type="RefSeq" id="WP_183591769.1">
    <property type="nucleotide sequence ID" value="NZ_JACHWR010000001.1"/>
</dbReference>
<feature type="chain" id="PRO_5031384896" description="Bacterial Ig-like domain-containing protein" evidence="1">
    <location>
        <begin position="30"/>
        <end position="528"/>
    </location>
</feature>
<dbReference type="InterPro" id="IPR013783">
    <property type="entry name" value="Ig-like_fold"/>
</dbReference>
<feature type="domain" description="Bacterial Ig-like" evidence="2">
    <location>
        <begin position="450"/>
        <end position="519"/>
    </location>
</feature>
<dbReference type="PANTHER" id="PTHR30570">
    <property type="entry name" value="PERIPLASMIC PHOSPHATE BINDING COMPONENT OF PHOSPHATE ABC TRANSPORTER"/>
    <property type="match status" value="1"/>
</dbReference>
<dbReference type="Pfam" id="PF16640">
    <property type="entry name" value="Big_3_5"/>
    <property type="match status" value="1"/>
</dbReference>
<dbReference type="PANTHER" id="PTHR30570:SF1">
    <property type="entry name" value="PHOSPHATE-BINDING PROTEIN PSTS"/>
    <property type="match status" value="1"/>
</dbReference>
<dbReference type="AlphaFoldDB" id="A0A7W4VUA9"/>
<evidence type="ECO:0000256" key="1">
    <source>
        <dbReference type="SAM" id="SignalP"/>
    </source>
</evidence>
<dbReference type="EMBL" id="JACHWR010000001">
    <property type="protein sequence ID" value="MBB3041920.1"/>
    <property type="molecule type" value="Genomic_DNA"/>
</dbReference>
<gene>
    <name evidence="3" type="ORF">FHU40_001721</name>
</gene>
<dbReference type="Gene3D" id="3.40.190.10">
    <property type="entry name" value="Periplasmic binding protein-like II"/>
    <property type="match status" value="1"/>
</dbReference>